<organism evidence="2">
    <name type="scientific">marine sediment metagenome</name>
    <dbReference type="NCBI Taxonomy" id="412755"/>
    <lineage>
        <taxon>unclassified sequences</taxon>
        <taxon>metagenomes</taxon>
        <taxon>ecological metagenomes</taxon>
    </lineage>
</organism>
<evidence type="ECO:0000259" key="1">
    <source>
        <dbReference type="SMART" id="SM00989"/>
    </source>
</evidence>
<dbReference type="SMART" id="SM00989">
    <property type="entry name" value="V4R"/>
    <property type="match status" value="1"/>
</dbReference>
<sequence>MDRSLLSKILVQMRKHLEDGKEIGDMKVGALLALGHQLEAIFYYLGHELGTILKVKQLKDVKNIPEALKEKITEYNLGEVEITESSEELVQLKLRGHSSIKDLINKGIKTEGSFCSFEAGLLAGLVERMTNIHCFAQEVDCSLQSGNSYCEFMIVFQKD</sequence>
<dbReference type="PANTHER" id="PTHR35090">
    <property type="entry name" value="DNA-DIRECTED RNA POLYMERASE SUBUNIT I"/>
    <property type="match status" value="1"/>
</dbReference>
<feature type="domain" description="4-vinyl reductase 4VR" evidence="1">
    <location>
        <begin position="95"/>
        <end position="156"/>
    </location>
</feature>
<gene>
    <name evidence="2" type="ORF">S03H2_60346</name>
</gene>
<dbReference type="AlphaFoldDB" id="X1K533"/>
<evidence type="ECO:0000313" key="2">
    <source>
        <dbReference type="EMBL" id="GAH88750.1"/>
    </source>
</evidence>
<dbReference type="SUPFAM" id="SSF111126">
    <property type="entry name" value="Ligand-binding domain in the NO signalling and Golgi transport"/>
    <property type="match status" value="1"/>
</dbReference>
<name>X1K533_9ZZZZ</name>
<dbReference type="InterPro" id="IPR004096">
    <property type="entry name" value="V4R"/>
</dbReference>
<dbReference type="InterPro" id="IPR024096">
    <property type="entry name" value="NO_sig/Golgi_transp_ligand-bd"/>
</dbReference>
<protein>
    <recommendedName>
        <fullName evidence="1">4-vinyl reductase 4VR domain-containing protein</fullName>
    </recommendedName>
</protein>
<accession>X1K533</accession>
<comment type="caution">
    <text evidence="2">The sequence shown here is derived from an EMBL/GenBank/DDBJ whole genome shotgun (WGS) entry which is preliminary data.</text>
</comment>
<reference evidence="2" key="1">
    <citation type="journal article" date="2014" name="Front. Microbiol.">
        <title>High frequency of phylogenetically diverse reductive dehalogenase-homologous genes in deep subseafloor sedimentary metagenomes.</title>
        <authorList>
            <person name="Kawai M."/>
            <person name="Futagami T."/>
            <person name="Toyoda A."/>
            <person name="Takaki Y."/>
            <person name="Nishi S."/>
            <person name="Hori S."/>
            <person name="Arai W."/>
            <person name="Tsubouchi T."/>
            <person name="Morono Y."/>
            <person name="Uchiyama I."/>
            <person name="Ito T."/>
            <person name="Fujiyama A."/>
            <person name="Inagaki F."/>
            <person name="Takami H."/>
        </authorList>
    </citation>
    <scope>NUCLEOTIDE SEQUENCE</scope>
    <source>
        <strain evidence="2">Expedition CK06-06</strain>
    </source>
</reference>
<dbReference type="EMBL" id="BARU01038877">
    <property type="protein sequence ID" value="GAH88750.1"/>
    <property type="molecule type" value="Genomic_DNA"/>
</dbReference>
<proteinExistence type="predicted"/>
<dbReference type="Gene3D" id="3.30.1380.20">
    <property type="entry name" value="Trafficking protein particle complex subunit 3"/>
    <property type="match status" value="1"/>
</dbReference>
<dbReference type="PANTHER" id="PTHR35090:SF2">
    <property type="entry name" value="ARSR FAMILY TRANSCRIPTIONAL REGULATOR"/>
    <property type="match status" value="1"/>
</dbReference>